<dbReference type="RefSeq" id="WP_141998535.1">
    <property type="nucleotide sequence ID" value="NZ_VFML01000001.1"/>
</dbReference>
<dbReference type="OrthoDB" id="3677000at2"/>
<name>A0A542DIZ8_AMYCI</name>
<dbReference type="AlphaFoldDB" id="A0A542DIZ8"/>
<organism evidence="2 3">
    <name type="scientific">Amycolatopsis cihanbeyliensis</name>
    <dbReference type="NCBI Taxonomy" id="1128664"/>
    <lineage>
        <taxon>Bacteria</taxon>
        <taxon>Bacillati</taxon>
        <taxon>Actinomycetota</taxon>
        <taxon>Actinomycetes</taxon>
        <taxon>Pseudonocardiales</taxon>
        <taxon>Pseudonocardiaceae</taxon>
        <taxon>Amycolatopsis</taxon>
    </lineage>
</organism>
<proteinExistence type="predicted"/>
<reference evidence="2 3" key="1">
    <citation type="submission" date="2019-06" db="EMBL/GenBank/DDBJ databases">
        <title>Sequencing the genomes of 1000 actinobacteria strains.</title>
        <authorList>
            <person name="Klenk H.-P."/>
        </authorList>
    </citation>
    <scope>NUCLEOTIDE SEQUENCE [LARGE SCALE GENOMIC DNA]</scope>
    <source>
        <strain evidence="2 3">DSM 45679</strain>
    </source>
</reference>
<feature type="region of interest" description="Disordered" evidence="1">
    <location>
        <begin position="1"/>
        <end position="156"/>
    </location>
</feature>
<gene>
    <name evidence="2" type="ORF">FB471_2831</name>
</gene>
<evidence type="ECO:0000256" key="1">
    <source>
        <dbReference type="SAM" id="MobiDB-lite"/>
    </source>
</evidence>
<dbReference type="Proteomes" id="UP000320876">
    <property type="component" value="Unassembled WGS sequence"/>
</dbReference>
<feature type="compositionally biased region" description="Polar residues" evidence="1">
    <location>
        <begin position="219"/>
        <end position="228"/>
    </location>
</feature>
<protein>
    <submittedName>
        <fullName evidence="2">Uncharacterized protein</fullName>
    </submittedName>
</protein>
<feature type="compositionally biased region" description="Pro residues" evidence="1">
    <location>
        <begin position="92"/>
        <end position="106"/>
    </location>
</feature>
<feature type="region of interest" description="Disordered" evidence="1">
    <location>
        <begin position="209"/>
        <end position="306"/>
    </location>
</feature>
<evidence type="ECO:0000313" key="3">
    <source>
        <dbReference type="Proteomes" id="UP000320876"/>
    </source>
</evidence>
<comment type="caution">
    <text evidence="2">The sequence shown here is derived from an EMBL/GenBank/DDBJ whole genome shotgun (WGS) entry which is preliminary data.</text>
</comment>
<feature type="compositionally biased region" description="Low complexity" evidence="1">
    <location>
        <begin position="274"/>
        <end position="293"/>
    </location>
</feature>
<accession>A0A542DIZ8</accession>
<keyword evidence="3" id="KW-1185">Reference proteome</keyword>
<feature type="compositionally biased region" description="Polar residues" evidence="1">
    <location>
        <begin position="237"/>
        <end position="248"/>
    </location>
</feature>
<feature type="compositionally biased region" description="Low complexity" evidence="1">
    <location>
        <begin position="250"/>
        <end position="261"/>
    </location>
</feature>
<dbReference type="EMBL" id="VFML01000001">
    <property type="protein sequence ID" value="TQJ03081.1"/>
    <property type="molecule type" value="Genomic_DNA"/>
</dbReference>
<sequence length="411" mass="43043">MNGGAESTEHRAQPTAHAGRHRRERTGTWTPAVPAQHGASRHRAAEDPLEDSVSGSLPTGARRTGAEPGCRVGYPTTRGELPIVVPEQPTVPTGPAPISPAPPVPPNGAGHEPHPAGSAGTENEEPTVRRKRVTLTPRPEAEPATDEESRLYIAPPPDGLSKFDLGSVPASVTPPRSWRKAAWFATASSGGVVVALLFAGSLLVSQPTEPHSQAIDGWPNSSGGQPSVSGEAPVDRVTSTGGTPTGTAEGSGSLGKSRSGLAGAGSGASFPEHSTAASTTRTTTPAPTSTHAPIKPPVTRAPKSTAEPRHVVMFFDPETMGKRSEDYLNLVTEDAARAHRLTTGPLATEGPNGLQRRYADIAYFEVKQVYIDPNQGYTINTVTVTHHDGSKTGQQRTLVFDESNKIEKDAQ</sequence>
<evidence type="ECO:0000313" key="2">
    <source>
        <dbReference type="EMBL" id="TQJ03081.1"/>
    </source>
</evidence>